<dbReference type="KEGG" id="osg:BST96_19570"/>
<dbReference type="SUPFAM" id="SSF53850">
    <property type="entry name" value="Periplasmic binding protein-like II"/>
    <property type="match status" value="1"/>
</dbReference>
<keyword evidence="2" id="KW-1185">Reference proteome</keyword>
<dbReference type="Gene3D" id="3.40.190.10">
    <property type="entry name" value="Periplasmic binding protein-like II"/>
    <property type="match status" value="2"/>
</dbReference>
<organism evidence="1 2">
    <name type="scientific">Oceanicoccus sagamiensis</name>
    <dbReference type="NCBI Taxonomy" id="716816"/>
    <lineage>
        <taxon>Bacteria</taxon>
        <taxon>Pseudomonadati</taxon>
        <taxon>Pseudomonadota</taxon>
        <taxon>Gammaproteobacteria</taxon>
        <taxon>Cellvibrionales</taxon>
        <taxon>Spongiibacteraceae</taxon>
        <taxon>Oceanicoccus</taxon>
    </lineage>
</organism>
<gene>
    <name evidence="1" type="ORF">BST96_19570</name>
</gene>
<dbReference type="AlphaFoldDB" id="A0A1X9NI84"/>
<protein>
    <recommendedName>
        <fullName evidence="3">Solute-binding protein family 3/N-terminal domain-containing protein</fullName>
    </recommendedName>
</protein>
<sequence>MLRRLQLTAWIVTFMASYSPALYATETMILGGGINVYSPPYRWFDKCDGHLTGSVAHLIDKVLTQLEIDYQYTPSAPFKPEILAQFDQQMLAGNIDGRATNDIKPIPGIIYSKAPISSIKISAFYSTQTHTISTMDELKNLKGSALSLSLKKSRFSPVQNFLQRNELPFELISTQEEAIKAIQSGKIDYVMALRYSELLLSKKYFKRYDIEEPVQNFYFAMSTNSPFADRMEEIDREMQLANTSGLVDFLEQRYLLQWFAENDRDCTESTAKTTESIKLSRQ</sequence>
<evidence type="ECO:0000313" key="2">
    <source>
        <dbReference type="Proteomes" id="UP000193450"/>
    </source>
</evidence>
<evidence type="ECO:0008006" key="3">
    <source>
        <dbReference type="Google" id="ProtNLM"/>
    </source>
</evidence>
<dbReference type="Proteomes" id="UP000193450">
    <property type="component" value="Chromosome"/>
</dbReference>
<proteinExistence type="predicted"/>
<dbReference type="EMBL" id="CP019343">
    <property type="protein sequence ID" value="ARN76102.1"/>
    <property type="molecule type" value="Genomic_DNA"/>
</dbReference>
<reference evidence="1 2" key="1">
    <citation type="submission" date="2016-11" db="EMBL/GenBank/DDBJ databases">
        <title>Trade-off between light-utilization and light-protection in marine flavobacteria.</title>
        <authorList>
            <person name="Kumagai Y."/>
        </authorList>
    </citation>
    <scope>NUCLEOTIDE SEQUENCE [LARGE SCALE GENOMIC DNA]</scope>
    <source>
        <strain evidence="1 2">NBRC 107125</strain>
    </source>
</reference>
<evidence type="ECO:0000313" key="1">
    <source>
        <dbReference type="EMBL" id="ARN76102.1"/>
    </source>
</evidence>
<accession>A0A1X9NI84</accession>
<name>A0A1X9NI84_9GAMM</name>